<dbReference type="RefSeq" id="WP_111870304.1">
    <property type="nucleotide sequence ID" value="NZ_QLYX01000012.1"/>
</dbReference>
<keyword evidence="2" id="KW-0001">2Fe-2S</keyword>
<dbReference type="PANTHER" id="PTHR43756">
    <property type="entry name" value="CHOLINE MONOOXYGENASE, CHLOROPLASTIC"/>
    <property type="match status" value="1"/>
</dbReference>
<comment type="cofactor">
    <cofactor evidence="1">
        <name>Fe cation</name>
        <dbReference type="ChEBI" id="CHEBI:24875"/>
    </cofactor>
</comment>
<dbReference type="InterPro" id="IPR001663">
    <property type="entry name" value="Rng_hydr_dOase-A"/>
</dbReference>
<name>A0A365H0U4_9ACTN</name>
<evidence type="ECO:0000256" key="6">
    <source>
        <dbReference type="ARBA" id="ARBA00023014"/>
    </source>
</evidence>
<keyword evidence="9" id="KW-1185">Reference proteome</keyword>
<dbReference type="GO" id="GO:0004497">
    <property type="term" value="F:monooxygenase activity"/>
    <property type="evidence" value="ECO:0007669"/>
    <property type="project" value="UniProtKB-ARBA"/>
</dbReference>
<sequence>MTAADTSALLDELGDYLREDAPALSLPPEAFVSPELWELERTRVFGRSWVLVAHADELAEPGSYVALSVAGEPVVVTRDRDGELHALSPICRHRMMPVVEEGSGRADSFTCPYHLWRYGLDGRLIGATFMKGNPDFDPKTCRLPRFAVAQWQGFVHVNLDAGAEPLAPHLARVGEDLANYRLDEMVQVGGWVEEWNCNWKVAVENAHENYHVLGFHPETLQPSTPGGAETSVRADSPWANIMRVRYTEPLEAAILPLTEEEKAHLYAFFVFPSGSLAASGEMVVWLSLIPQSIDRTQVRGGVLMPAALIEGADRDTIRKESEGYAAMINAEDRHGLEAVQRSVGSRFAGRGHLSPKEPGVLLFYQNLARALLREDGAWPGQL</sequence>
<dbReference type="EMBL" id="QLYX01000012">
    <property type="protein sequence ID" value="RAY12697.1"/>
    <property type="molecule type" value="Genomic_DNA"/>
</dbReference>
<protein>
    <submittedName>
        <fullName evidence="8">Aromatic ring-hydroxylating dioxygenase subunit alpha</fullName>
    </submittedName>
</protein>
<dbReference type="InterPro" id="IPR017941">
    <property type="entry name" value="Rieske_2Fe-2S"/>
</dbReference>
<evidence type="ECO:0000256" key="1">
    <source>
        <dbReference type="ARBA" id="ARBA00001962"/>
    </source>
</evidence>
<evidence type="ECO:0000313" key="9">
    <source>
        <dbReference type="Proteomes" id="UP000251891"/>
    </source>
</evidence>
<dbReference type="PROSITE" id="PS51296">
    <property type="entry name" value="RIESKE"/>
    <property type="match status" value="1"/>
</dbReference>
<proteinExistence type="predicted"/>
<feature type="domain" description="Rieske" evidence="7">
    <location>
        <begin position="49"/>
        <end position="157"/>
    </location>
</feature>
<gene>
    <name evidence="8" type="ORF">DPM19_24205</name>
</gene>
<evidence type="ECO:0000256" key="3">
    <source>
        <dbReference type="ARBA" id="ARBA00022723"/>
    </source>
</evidence>
<dbReference type="InterPro" id="IPR036922">
    <property type="entry name" value="Rieske_2Fe-2S_sf"/>
</dbReference>
<dbReference type="GO" id="GO:0016705">
    <property type="term" value="F:oxidoreductase activity, acting on paired donors, with incorporation or reduction of molecular oxygen"/>
    <property type="evidence" value="ECO:0007669"/>
    <property type="project" value="UniProtKB-ARBA"/>
</dbReference>
<dbReference type="PRINTS" id="PR00090">
    <property type="entry name" value="RNGDIOXGNASE"/>
</dbReference>
<accession>A0A365H0U4</accession>
<evidence type="ECO:0000256" key="2">
    <source>
        <dbReference type="ARBA" id="ARBA00022714"/>
    </source>
</evidence>
<dbReference type="Proteomes" id="UP000251891">
    <property type="component" value="Unassembled WGS sequence"/>
</dbReference>
<keyword evidence="5" id="KW-0408">Iron</keyword>
<dbReference type="Gene3D" id="2.102.10.10">
    <property type="entry name" value="Rieske [2Fe-2S] iron-sulphur domain"/>
    <property type="match status" value="1"/>
</dbReference>
<dbReference type="Pfam" id="PF00848">
    <property type="entry name" value="Ring_hydroxyl_A"/>
    <property type="match status" value="1"/>
</dbReference>
<organism evidence="8 9">
    <name type="scientific">Actinomadura craniellae</name>
    <dbReference type="NCBI Taxonomy" id="2231787"/>
    <lineage>
        <taxon>Bacteria</taxon>
        <taxon>Bacillati</taxon>
        <taxon>Actinomycetota</taxon>
        <taxon>Actinomycetes</taxon>
        <taxon>Streptosporangiales</taxon>
        <taxon>Thermomonosporaceae</taxon>
        <taxon>Actinomadura</taxon>
    </lineage>
</organism>
<dbReference type="InterPro" id="IPR015879">
    <property type="entry name" value="Ring_hydroxy_dOase_asu_C_dom"/>
</dbReference>
<dbReference type="AlphaFoldDB" id="A0A365H0U4"/>
<dbReference type="SUPFAM" id="SSF55961">
    <property type="entry name" value="Bet v1-like"/>
    <property type="match status" value="1"/>
</dbReference>
<comment type="caution">
    <text evidence="8">The sequence shown here is derived from an EMBL/GenBank/DDBJ whole genome shotgun (WGS) entry which is preliminary data.</text>
</comment>
<keyword evidence="8" id="KW-0223">Dioxygenase</keyword>
<dbReference type="PANTHER" id="PTHR43756:SF5">
    <property type="entry name" value="CHOLINE MONOOXYGENASE, CHLOROPLASTIC"/>
    <property type="match status" value="1"/>
</dbReference>
<dbReference type="GO" id="GO:0051213">
    <property type="term" value="F:dioxygenase activity"/>
    <property type="evidence" value="ECO:0007669"/>
    <property type="project" value="UniProtKB-KW"/>
</dbReference>
<reference evidence="8 9" key="1">
    <citation type="submission" date="2018-06" db="EMBL/GenBank/DDBJ databases">
        <title>Actinomadura craniellae sp. nov. isolated from marine sponge Craniella sp.</title>
        <authorList>
            <person name="Li L."/>
            <person name="Xu Q.H."/>
            <person name="Lin H.W."/>
            <person name="Lu Y.H."/>
        </authorList>
    </citation>
    <scope>NUCLEOTIDE SEQUENCE [LARGE SCALE GENOMIC DNA]</scope>
    <source>
        <strain evidence="8 9">LHW63021</strain>
    </source>
</reference>
<evidence type="ECO:0000256" key="4">
    <source>
        <dbReference type="ARBA" id="ARBA00023002"/>
    </source>
</evidence>
<keyword evidence="4" id="KW-0560">Oxidoreductase</keyword>
<dbReference type="Pfam" id="PF00355">
    <property type="entry name" value="Rieske"/>
    <property type="match status" value="1"/>
</dbReference>
<dbReference type="SUPFAM" id="SSF50022">
    <property type="entry name" value="ISP domain"/>
    <property type="match status" value="1"/>
</dbReference>
<evidence type="ECO:0000259" key="7">
    <source>
        <dbReference type="PROSITE" id="PS51296"/>
    </source>
</evidence>
<dbReference type="OrthoDB" id="5243643at2"/>
<evidence type="ECO:0000313" key="8">
    <source>
        <dbReference type="EMBL" id="RAY12697.1"/>
    </source>
</evidence>
<dbReference type="GO" id="GO:0051537">
    <property type="term" value="F:2 iron, 2 sulfur cluster binding"/>
    <property type="evidence" value="ECO:0007669"/>
    <property type="project" value="UniProtKB-KW"/>
</dbReference>
<keyword evidence="6" id="KW-0411">Iron-sulfur</keyword>
<evidence type="ECO:0000256" key="5">
    <source>
        <dbReference type="ARBA" id="ARBA00023004"/>
    </source>
</evidence>
<keyword evidence="3" id="KW-0479">Metal-binding</keyword>
<dbReference type="CDD" id="cd03469">
    <property type="entry name" value="Rieske_RO_Alpha_N"/>
    <property type="match status" value="1"/>
</dbReference>
<dbReference type="GO" id="GO:0005506">
    <property type="term" value="F:iron ion binding"/>
    <property type="evidence" value="ECO:0007669"/>
    <property type="project" value="InterPro"/>
</dbReference>
<dbReference type="Gene3D" id="3.90.380.10">
    <property type="entry name" value="Naphthalene 1,2-dioxygenase Alpha Subunit, Chain A, domain 1"/>
    <property type="match status" value="2"/>
</dbReference>